<protein>
    <recommendedName>
        <fullName evidence="2">PHP domain-containing protein</fullName>
    </recommendedName>
</protein>
<evidence type="ECO:0000313" key="1">
    <source>
        <dbReference type="EMBL" id="CRH05571.1"/>
    </source>
</evidence>
<name>A0A1S7LI94_MAGMO</name>
<dbReference type="Gene3D" id="3.20.20.140">
    <property type="entry name" value="Metal-dependent hydrolases"/>
    <property type="match status" value="1"/>
</dbReference>
<dbReference type="SUPFAM" id="SSF89550">
    <property type="entry name" value="PHP domain-like"/>
    <property type="match status" value="1"/>
</dbReference>
<sequence>MVYFDLHYHLNTKQCRPIPRQRRLNEHLRTFRTASKGLDAPLFIASTEHAFKRPLEAYETLSQLATEVPNLTILPGIEAISRERVELIFLFPSRRALQHALPHLGPFEWSLGEAERLRRELGAIVIIPHPYNAGRTGIINHSWHAYSDACHQSDYVEVCNGSGLFMSESLVERKHRKHISSASKLSQRYRMMQKMANLPPEARPGTPQFLPQSTIGYAIGSDAHFGGQLQVIGKSYDKVAKGEWFEYLQQQVRFEKRCLRSMMDRSRLEDMGDVIRGSHCVMQEATYKGSLLLRRKRSVWGRLASAGFQFAQQFHRG</sequence>
<proteinExistence type="predicted"/>
<dbReference type="InterPro" id="IPR016195">
    <property type="entry name" value="Pol/histidinol_Pase-like"/>
</dbReference>
<evidence type="ECO:0008006" key="2">
    <source>
        <dbReference type="Google" id="ProtNLM"/>
    </source>
</evidence>
<reference evidence="1" key="1">
    <citation type="submission" date="2015-04" db="EMBL/GenBank/DDBJ databases">
        <authorList>
            <person name="Syromyatnikov M.Y."/>
            <person name="Popov V.N."/>
        </authorList>
    </citation>
    <scope>NUCLEOTIDE SEQUENCE</scope>
    <source>
        <strain evidence="1">MO-1</strain>
    </source>
</reference>
<organism evidence="1">
    <name type="scientific">Magnetococcus massalia (strain MO-1)</name>
    <dbReference type="NCBI Taxonomy" id="451514"/>
    <lineage>
        <taxon>Bacteria</taxon>
        <taxon>Pseudomonadati</taxon>
        <taxon>Pseudomonadota</taxon>
        <taxon>Magnetococcia</taxon>
        <taxon>Magnetococcales</taxon>
        <taxon>Magnetococcaceae</taxon>
        <taxon>Magnetococcus</taxon>
    </lineage>
</organism>
<dbReference type="EMBL" id="LO017727">
    <property type="protein sequence ID" value="CRH05571.1"/>
    <property type="molecule type" value="Genomic_DNA"/>
</dbReference>
<gene>
    <name evidence="1" type="ORF">MAGMO_1381</name>
</gene>
<accession>A0A1S7LI94</accession>
<dbReference type="AlphaFoldDB" id="A0A1S7LI94"/>